<organism evidence="1 2">
    <name type="scientific">Oryza meyeriana var. granulata</name>
    <dbReference type="NCBI Taxonomy" id="110450"/>
    <lineage>
        <taxon>Eukaryota</taxon>
        <taxon>Viridiplantae</taxon>
        <taxon>Streptophyta</taxon>
        <taxon>Embryophyta</taxon>
        <taxon>Tracheophyta</taxon>
        <taxon>Spermatophyta</taxon>
        <taxon>Magnoliopsida</taxon>
        <taxon>Liliopsida</taxon>
        <taxon>Poales</taxon>
        <taxon>Poaceae</taxon>
        <taxon>BOP clade</taxon>
        <taxon>Oryzoideae</taxon>
        <taxon>Oryzeae</taxon>
        <taxon>Oryzinae</taxon>
        <taxon>Oryza</taxon>
        <taxon>Oryza meyeriana</taxon>
    </lineage>
</organism>
<name>A0A6G1F1J0_9ORYZ</name>
<accession>A0A6G1F1J0</accession>
<proteinExistence type="predicted"/>
<dbReference type="Proteomes" id="UP000479710">
    <property type="component" value="Unassembled WGS sequence"/>
</dbReference>
<reference evidence="1 2" key="1">
    <citation type="submission" date="2019-11" db="EMBL/GenBank/DDBJ databases">
        <title>Whole genome sequence of Oryza granulata.</title>
        <authorList>
            <person name="Li W."/>
        </authorList>
    </citation>
    <scope>NUCLEOTIDE SEQUENCE [LARGE SCALE GENOMIC DNA]</scope>
    <source>
        <strain evidence="2">cv. Menghai</strain>
        <tissue evidence="1">Leaf</tissue>
    </source>
</reference>
<evidence type="ECO:0000313" key="1">
    <source>
        <dbReference type="EMBL" id="KAF0930788.1"/>
    </source>
</evidence>
<evidence type="ECO:0000313" key="2">
    <source>
        <dbReference type="Proteomes" id="UP000479710"/>
    </source>
</evidence>
<comment type="caution">
    <text evidence="1">The sequence shown here is derived from an EMBL/GenBank/DDBJ whole genome shotgun (WGS) entry which is preliminary data.</text>
</comment>
<dbReference type="AlphaFoldDB" id="A0A6G1F1J0"/>
<gene>
    <name evidence="1" type="ORF">E2562_035266</name>
</gene>
<keyword evidence="2" id="KW-1185">Reference proteome</keyword>
<sequence length="118" mass="13543">MPFCAVDTDHWKLRARLNHFVMKIVEYKNRAARNPPTSNRPGYLIVKIGPAYDITGDGLLTLHRNGIQHLMDHAMKKTRKKRGGAKITIRKFMFVYKQIEHMYGFCFPKGMAHLGGTA</sequence>
<protein>
    <submittedName>
        <fullName evidence="1">Uncharacterized protein</fullName>
    </submittedName>
</protein>
<dbReference type="EMBL" id="SPHZ02000002">
    <property type="protein sequence ID" value="KAF0930788.1"/>
    <property type="molecule type" value="Genomic_DNA"/>
</dbReference>